<keyword evidence="3" id="KW-1185">Reference proteome</keyword>
<dbReference type="PROSITE" id="PS51257">
    <property type="entry name" value="PROKAR_LIPOPROTEIN"/>
    <property type="match status" value="1"/>
</dbReference>
<name>A0A239K6A5_9ACTN</name>
<dbReference type="EMBL" id="FZOF01000015">
    <property type="protein sequence ID" value="SNT13996.1"/>
    <property type="molecule type" value="Genomic_DNA"/>
</dbReference>
<evidence type="ECO:0000256" key="1">
    <source>
        <dbReference type="SAM" id="MobiDB-lite"/>
    </source>
</evidence>
<dbReference type="Pfam" id="PF12079">
    <property type="entry name" value="DUF3558"/>
    <property type="match status" value="1"/>
</dbReference>
<organism evidence="2 3">
    <name type="scientific">Actinacidiphila glaucinigra</name>
    <dbReference type="NCBI Taxonomy" id="235986"/>
    <lineage>
        <taxon>Bacteria</taxon>
        <taxon>Bacillati</taxon>
        <taxon>Actinomycetota</taxon>
        <taxon>Actinomycetes</taxon>
        <taxon>Kitasatosporales</taxon>
        <taxon>Streptomycetaceae</taxon>
        <taxon>Actinacidiphila</taxon>
    </lineage>
</organism>
<accession>A0A239K6A5</accession>
<feature type="compositionally biased region" description="Low complexity" evidence="1">
    <location>
        <begin position="39"/>
        <end position="57"/>
    </location>
</feature>
<feature type="region of interest" description="Disordered" evidence="1">
    <location>
        <begin position="28"/>
        <end position="57"/>
    </location>
</feature>
<sequence length="234" mass="23805">MHRSAPHLARLLVGAAVPVMLVAGCSSGSDSSKDDARKAAAASAPASKSASPSPSAVAAKYAELPDPCRVIGAKTVKSLVPKAKKPAGTPAHSAERDERGGCSWNGLDGYQYRWLDVSLQRYDTVAGLGSAEEQAKERYAEQVAEAARAKGAKSAPVTVDGVWDAGTAVTSTAKKDKEEYRDVTVVARTGNAVLVLTYNGAGLEDAKTPAGSGLKAGALKAAKEAATAVAAANA</sequence>
<dbReference type="InterPro" id="IPR024520">
    <property type="entry name" value="DUF3558"/>
</dbReference>
<proteinExistence type="predicted"/>
<evidence type="ECO:0000313" key="3">
    <source>
        <dbReference type="Proteomes" id="UP000198280"/>
    </source>
</evidence>
<evidence type="ECO:0000313" key="2">
    <source>
        <dbReference type="EMBL" id="SNT13996.1"/>
    </source>
</evidence>
<dbReference type="OrthoDB" id="4333909at2"/>
<gene>
    <name evidence="2" type="ORF">SAMN05216252_11528</name>
</gene>
<dbReference type="Proteomes" id="UP000198280">
    <property type="component" value="Unassembled WGS sequence"/>
</dbReference>
<reference evidence="2 3" key="1">
    <citation type="submission" date="2017-06" db="EMBL/GenBank/DDBJ databases">
        <authorList>
            <person name="Kim H.J."/>
            <person name="Triplett B.A."/>
        </authorList>
    </citation>
    <scope>NUCLEOTIDE SEQUENCE [LARGE SCALE GENOMIC DNA]</scope>
    <source>
        <strain evidence="2 3">CGMCC 4.1858</strain>
    </source>
</reference>
<protein>
    <recommendedName>
        <fullName evidence="4">DUF3558 domain-containing protein</fullName>
    </recommendedName>
</protein>
<dbReference type="RefSeq" id="WP_089226324.1">
    <property type="nucleotide sequence ID" value="NZ_FZOF01000015.1"/>
</dbReference>
<evidence type="ECO:0008006" key="4">
    <source>
        <dbReference type="Google" id="ProtNLM"/>
    </source>
</evidence>
<dbReference type="AlphaFoldDB" id="A0A239K6A5"/>